<organism evidence="2">
    <name type="scientific">marine sediment metagenome</name>
    <dbReference type="NCBI Taxonomy" id="412755"/>
    <lineage>
        <taxon>unclassified sequences</taxon>
        <taxon>metagenomes</taxon>
        <taxon>ecological metagenomes</taxon>
    </lineage>
</organism>
<feature type="non-terminal residue" evidence="2">
    <location>
        <position position="1"/>
    </location>
</feature>
<name>A0A0F9DQ52_9ZZZZ</name>
<keyword evidence="1" id="KW-0175">Coiled coil</keyword>
<dbReference type="EMBL" id="LAZR01040604">
    <property type="protein sequence ID" value="KKL14078.1"/>
    <property type="molecule type" value="Genomic_DNA"/>
</dbReference>
<evidence type="ECO:0000313" key="2">
    <source>
        <dbReference type="EMBL" id="KKL14078.1"/>
    </source>
</evidence>
<protein>
    <submittedName>
        <fullName evidence="2">Uncharacterized protein</fullName>
    </submittedName>
</protein>
<accession>A0A0F9DQ52</accession>
<dbReference type="AlphaFoldDB" id="A0A0F9DQ52"/>
<reference evidence="2" key="1">
    <citation type="journal article" date="2015" name="Nature">
        <title>Complex archaea that bridge the gap between prokaryotes and eukaryotes.</title>
        <authorList>
            <person name="Spang A."/>
            <person name="Saw J.H."/>
            <person name="Jorgensen S.L."/>
            <person name="Zaremba-Niedzwiedzka K."/>
            <person name="Martijn J."/>
            <person name="Lind A.E."/>
            <person name="van Eijk R."/>
            <person name="Schleper C."/>
            <person name="Guy L."/>
            <person name="Ettema T.J."/>
        </authorList>
    </citation>
    <scope>NUCLEOTIDE SEQUENCE</scope>
</reference>
<evidence type="ECO:0000256" key="1">
    <source>
        <dbReference type="SAM" id="Coils"/>
    </source>
</evidence>
<proteinExistence type="predicted"/>
<comment type="caution">
    <text evidence="2">The sequence shown here is derived from an EMBL/GenBank/DDBJ whole genome shotgun (WGS) entry which is preliminary data.</text>
</comment>
<feature type="coiled-coil region" evidence="1">
    <location>
        <begin position="56"/>
        <end position="83"/>
    </location>
</feature>
<gene>
    <name evidence="2" type="ORF">LCGC14_2519380</name>
</gene>
<sequence length="271" mass="31543">NEYEGMTIRELHYQLVGQGFPNDVKHYKRVISAMTYARWEGLVDFNDFEDHERSLIGETKYQEKDLDDEIENAKDQIKAWLTSYYLDRWSNQPNYVEVWVEKKALQGTFTPPCESGGVGLFPCKGYPSLTWLNKARDRFEAAIEEGKEVVIIYFGDYDPSGEDIPRSIQDNLCRMGVEIELDRIALLEHQVIEWNLPPAPTKIKDTRSASWNGIGQVELDAIKREKLQGIIKSAIEKYFDVYLYTDLRETESEEETLYQKALKEWVADYEG</sequence>